<keyword evidence="4" id="KW-1185">Reference proteome</keyword>
<comment type="caution">
    <text evidence="3">The sequence shown here is derived from an EMBL/GenBank/DDBJ whole genome shotgun (WGS) entry which is preliminary data.</text>
</comment>
<dbReference type="PANTHER" id="PTHR12042">
    <property type="entry name" value="LACTOSYLCERAMIDE 4-ALPHA-GALACTOSYLTRANSFERASE ALPHA- 1,4-GALACTOSYLTRANSFERASE"/>
    <property type="match status" value="1"/>
</dbReference>
<evidence type="ECO:0000256" key="1">
    <source>
        <dbReference type="ARBA" id="ARBA00022679"/>
    </source>
</evidence>
<proteinExistence type="predicted"/>
<dbReference type="RefSeq" id="WP_241445157.1">
    <property type="nucleotide sequence ID" value="NZ_JAKZHW010000001.1"/>
</dbReference>
<dbReference type="Pfam" id="PF04572">
    <property type="entry name" value="Gb3_synth"/>
    <property type="match status" value="1"/>
</dbReference>
<name>A0ABS9VJ01_9SPHN</name>
<dbReference type="Gene3D" id="3.90.550.20">
    <property type="match status" value="1"/>
</dbReference>
<reference evidence="3 4" key="1">
    <citation type="submission" date="2022-03" db="EMBL/GenBank/DDBJ databases">
        <authorList>
            <person name="Jo J.-H."/>
            <person name="Im W.-T."/>
        </authorList>
    </citation>
    <scope>NUCLEOTIDE SEQUENCE [LARGE SCALE GENOMIC DNA]</scope>
    <source>
        <strain evidence="3 4">SM33</strain>
    </source>
</reference>
<dbReference type="InterPro" id="IPR029044">
    <property type="entry name" value="Nucleotide-diphossugar_trans"/>
</dbReference>
<dbReference type="EMBL" id="JAKZHW010000001">
    <property type="protein sequence ID" value="MCH8614673.1"/>
    <property type="molecule type" value="Genomic_DNA"/>
</dbReference>
<evidence type="ECO:0000259" key="2">
    <source>
        <dbReference type="Pfam" id="PF04572"/>
    </source>
</evidence>
<protein>
    <recommendedName>
        <fullName evidence="2">Alpha 1,4-glycosyltransferase domain-containing protein</fullName>
    </recommendedName>
</protein>
<dbReference type="PANTHER" id="PTHR12042:SF21">
    <property type="entry name" value="ALPHA1,4-GALACTOSYLTRANSFERASE 1-RELATED"/>
    <property type="match status" value="1"/>
</dbReference>
<organism evidence="3 4">
    <name type="scientific">Sphingomonas telluris</name>
    <dbReference type="NCBI Taxonomy" id="2907998"/>
    <lineage>
        <taxon>Bacteria</taxon>
        <taxon>Pseudomonadati</taxon>
        <taxon>Pseudomonadota</taxon>
        <taxon>Alphaproteobacteria</taxon>
        <taxon>Sphingomonadales</taxon>
        <taxon>Sphingomonadaceae</taxon>
        <taxon>Sphingomonas</taxon>
    </lineage>
</organism>
<sequence length="265" mass="29941">MSDGKPVLNSLWVGNTLGFVERLCLMSALGTGHHFKLYSYEPDKLQGVPDGVELCDAAEIMPQEKLISYSDTGAVALGANFWRYNLLAKGHGRWVDMDLIFLKRFPVESEYVFGWEYAGWINNAVMAAPAGSPFVADLLSIPQPNKRPPWFGPKRSLLFYLERLKKGTIPLEDMPWGTYAAGLVTYLVKKHELEQFTLPPRVFYPVEWKDARKLYGPAEEIEAMLAEDTLTVHMWHSRLGELKRAPPPAGSYMAKVAQRFGVEFL</sequence>
<keyword evidence="1" id="KW-0808">Transferase</keyword>
<evidence type="ECO:0000313" key="4">
    <source>
        <dbReference type="Proteomes" id="UP001203058"/>
    </source>
</evidence>
<gene>
    <name evidence="3" type="ORF">LZ016_00940</name>
</gene>
<dbReference type="Proteomes" id="UP001203058">
    <property type="component" value="Unassembled WGS sequence"/>
</dbReference>
<dbReference type="InterPro" id="IPR007652">
    <property type="entry name" value="A1-4-GlycosylTfrase_dom"/>
</dbReference>
<evidence type="ECO:0000313" key="3">
    <source>
        <dbReference type="EMBL" id="MCH8614673.1"/>
    </source>
</evidence>
<accession>A0ABS9VJ01</accession>
<dbReference type="InterPro" id="IPR051981">
    <property type="entry name" value="Glycosyltransf_32"/>
</dbReference>
<feature type="domain" description="Alpha 1,4-glycosyltransferase" evidence="2">
    <location>
        <begin position="197"/>
        <end position="257"/>
    </location>
</feature>
<dbReference type="SUPFAM" id="SSF53448">
    <property type="entry name" value="Nucleotide-diphospho-sugar transferases"/>
    <property type="match status" value="1"/>
</dbReference>